<organism evidence="1 2">
    <name type="scientific">Pseudoneobacillus rhizosphaerae</name>
    <dbReference type="NCBI Taxonomy" id="2880968"/>
    <lineage>
        <taxon>Bacteria</taxon>
        <taxon>Bacillati</taxon>
        <taxon>Bacillota</taxon>
        <taxon>Bacilli</taxon>
        <taxon>Bacillales</taxon>
        <taxon>Bacillaceae</taxon>
        <taxon>Pseudoneobacillus</taxon>
    </lineage>
</organism>
<dbReference type="AlphaFoldDB" id="A0A9C7G890"/>
<dbReference type="EMBL" id="CAKJTG010000006">
    <property type="protein sequence ID" value="CAG9607571.1"/>
    <property type="molecule type" value="Genomic_DNA"/>
</dbReference>
<evidence type="ECO:0008006" key="3">
    <source>
        <dbReference type="Google" id="ProtNLM"/>
    </source>
</evidence>
<evidence type="ECO:0000313" key="2">
    <source>
        <dbReference type="Proteomes" id="UP000789845"/>
    </source>
</evidence>
<dbReference type="InterPro" id="IPR032329">
    <property type="entry name" value="DUF4855"/>
</dbReference>
<accession>A0A9C7G890</accession>
<dbReference type="RefSeq" id="WP_230495840.1">
    <property type="nucleotide sequence ID" value="NZ_CAKJTG010000006.1"/>
</dbReference>
<reference evidence="1" key="1">
    <citation type="submission" date="2021-10" db="EMBL/GenBank/DDBJ databases">
        <authorList>
            <person name="Criscuolo A."/>
        </authorList>
    </citation>
    <scope>NUCLEOTIDE SEQUENCE</scope>
    <source>
        <strain evidence="1">CIP111885</strain>
    </source>
</reference>
<keyword evidence="2" id="KW-1185">Reference proteome</keyword>
<evidence type="ECO:0000313" key="1">
    <source>
        <dbReference type="EMBL" id="CAG9607571.1"/>
    </source>
</evidence>
<dbReference type="Pfam" id="PF16147">
    <property type="entry name" value="DUF4855"/>
    <property type="match status" value="1"/>
</dbReference>
<dbReference type="Proteomes" id="UP000789845">
    <property type="component" value="Unassembled WGS sequence"/>
</dbReference>
<protein>
    <recommendedName>
        <fullName evidence="3">DUF4855 domain-containing protein</fullName>
    </recommendedName>
</protein>
<name>A0A9C7G890_9BACI</name>
<sequence length="654" mass="76100">MSLLQVIKKYLPVILILVVALNLLTVKPASANNKILSESDFLSLLMREFAASDLVKMPSDGTYKSAQVYHLAKRLGLPVVGTSYTSFGDDVITRKKAAQIIAQAFTGKVYNVEESVEWLYQVNAYLNEEMSFEAFAPEGSLTLDDATAFLEKIRQWGFVELKANPNGEISQYRVDAFSTPIATYDTYEKAYKHAKKYTYTKVVDTSNGMVLWYPSKNTKILYHLKVNDEIVAGFDTKENAINYASKLENYQSRVIEGVRNKLVWDNYDRYVVKSPEGYQFSYKTLEEAYSQALKIDDFRSYIHPIEDDLNQYTNSFLSREDAGIGNGVIIFNGYEIDRKKEKGGYYEPGYNGQYPKGYFKPYIAYQKDGKFVDRFFDTFIISGRLYSETGRFEETPMNHANYQEWNWYKERTLQKGGAIDQLNEDTASIPEIEKVKVYVAVPYPKKEGNFIKLDGIEVEANYDNRYELVKWYIDQMLAEFNSGKFNHIQFEGFYWLNETVRSAEDEKLVREVANLIHSYQKRFIFSPHSYATNYKNWKEYGFDAAYFQSNAKNATSDPIEYKRRLHWGYMNAYQYGMGVNLEMEDHAFSAIDILRNSFDPYMEFGRRYGMQGKSTIMYQGTIMMHRLGNPATPMYKDQYLDFYDKIYQFLRGNQ</sequence>
<gene>
    <name evidence="1" type="ORF">NEOCIP111885_01263</name>
</gene>
<proteinExistence type="predicted"/>
<comment type="caution">
    <text evidence="1">The sequence shown here is derived from an EMBL/GenBank/DDBJ whole genome shotgun (WGS) entry which is preliminary data.</text>
</comment>